<evidence type="ECO:0000256" key="1">
    <source>
        <dbReference type="ARBA" id="ARBA00022441"/>
    </source>
</evidence>
<dbReference type="PANTHER" id="PTHR46093:SF18">
    <property type="entry name" value="FIBRONECTIN TYPE-III DOMAIN-CONTAINING PROTEIN"/>
    <property type="match status" value="1"/>
</dbReference>
<name>A0A1X7TCD9_AMPQE</name>
<dbReference type="InterPro" id="IPR015915">
    <property type="entry name" value="Kelch-typ_b-propeller"/>
</dbReference>
<evidence type="ECO:0000256" key="4">
    <source>
        <dbReference type="SAM" id="MobiDB-lite"/>
    </source>
</evidence>
<accession>A0A1X7TCD9</accession>
<dbReference type="InterPro" id="IPR056737">
    <property type="entry name" value="Beta-prop_ATRN-MKLN-like"/>
</dbReference>
<sequence length="1279" mass="144125">MIREIREIYSPRKNSALREAGEWIVQSVLDGNDLTSKNYQEKYESYSKTRTWWMDQLIEYPTEREMKLQRYIQSLHEDLQVAHENKVSLQEALVEANKQVKGDDSNDFISSVLEELTQEQEKLIEEKQIITEDYEKLKLKVAELLEEKEEQYIKEKQIIIDDNQNLISEKDKVIAKLTSQVEEQSQNEKQIITDLKEKELYIAKLVKERQERVLKQPIKKTSSIGLQFNYLIPSMDKLDCLSDVQVAERKLFLIQGDKPQLMNWEKYGLRIGVQKESLLSSETVEAAVVALVGGEFQFPPNTVLVSAVYAVSLSKPLLKRLILEIQHCVDLTGRPGLSRHLKFAIAPVSTPSLPYQFSIVEGGKFKADSWYGSIQRKEFCLVSIVGEKRLPKSSANGDEELTSTVDVYQLSTADWSSHLTRGTPPLGVIGYSCTTSHSNIYYFGGYCGHDDCYHNTLNVLNTMRMQWTSCSNAEQSLMKKGFGGMISLEFDGAEYLVIIIGGYGSTPTVYHPQFQYDQLKTGHVRTNEQLLYNVSTGQFTVPSVSGQCCPPTDSFIIEKITTTGNRGIMFGGMVTVNGDGSTTTNSVYIFSVTHSIINWEILKPGAIPNVGLWPMERCRHASAIINGDSTSPILVVIGGTKRNQLVNECLLFDNITTGQYSCRKIPLPESVTGRYSHSLIAVTMSPHCVWLVIVGGYEKLSMKDIGGGKKVPWNIYITDTNRLIMIIELVYSEAGEWIVQSVLDGNDLTSKNYQEKYQSYSKTRRWWMDQLIEYPTEREMKLQRYIQSLHEDLQVAHESKVSLQEALVEANKQVKGDDSNDIMSSVLEEMRQEQEKLIEEKEIITEDNEKLKLKVADNEVFITEILEEKTQVEEKKKIITDDYERLKVKVADMEEKEEQYLKEKQIITDLRAKVSNNELYTTKLMKEKSQLQERVTSLEEQSIKETSSIGLQFNYLIPSMDKLDCLSDVQVAERKLFLIQGDKPQLMNWEKYGLRIGVQKESLLSSETVEAAVVALVGGEFQFPPNTVLVSAVYAVSLSKPLLKRLILEIQHCVDLTGRPALSHHLKFAIAPVSTPSLPYQFSIVKGGEFKTDSWYGSIERKEFCLVCVLGEESANEGGNGVPIASANGDTEEGEEEEEEQQPQQEEEEEGEESEEEVEEQLNYKEEQEEEEEEDEEGDQEGGDDEDDSDSSSDKTSSTGPGAIGAKGQLVIAIVSVAFTLLIVGNDGEKGKEKDDTIMTTKATGAAAAIPLLVSETENESEVSTKDISGDPVHSKHMD</sequence>
<feature type="domain" description="Attractin/MKLN-like beta-propeller" evidence="5">
    <location>
        <begin position="401"/>
        <end position="704"/>
    </location>
</feature>
<dbReference type="EnsemblMetazoa" id="Aqu2.1.12133_001">
    <property type="protein sequence ID" value="Aqu2.1.12133_001"/>
    <property type="gene ID" value="Aqu2.1.12133"/>
</dbReference>
<feature type="coiled-coil region" evidence="3">
    <location>
        <begin position="820"/>
        <end position="941"/>
    </location>
</feature>
<dbReference type="Gene3D" id="2.120.10.80">
    <property type="entry name" value="Kelch-type beta propeller"/>
    <property type="match status" value="2"/>
</dbReference>
<reference evidence="6" key="1">
    <citation type="submission" date="2017-05" db="UniProtKB">
        <authorList>
            <consortium name="EnsemblMetazoa"/>
        </authorList>
    </citation>
    <scope>IDENTIFICATION</scope>
</reference>
<dbReference type="OrthoDB" id="432528at2759"/>
<keyword evidence="1" id="KW-0880">Kelch repeat</keyword>
<keyword evidence="2" id="KW-0677">Repeat</keyword>
<organism evidence="6">
    <name type="scientific">Amphimedon queenslandica</name>
    <name type="common">Sponge</name>
    <dbReference type="NCBI Taxonomy" id="400682"/>
    <lineage>
        <taxon>Eukaryota</taxon>
        <taxon>Metazoa</taxon>
        <taxon>Porifera</taxon>
        <taxon>Demospongiae</taxon>
        <taxon>Heteroscleromorpha</taxon>
        <taxon>Haplosclerida</taxon>
        <taxon>Niphatidae</taxon>
        <taxon>Amphimedon</taxon>
    </lineage>
</organism>
<feature type="region of interest" description="Disordered" evidence="4">
    <location>
        <begin position="1255"/>
        <end position="1279"/>
    </location>
</feature>
<dbReference type="Pfam" id="PF24981">
    <property type="entry name" value="Beta-prop_ATRN-LZTR1"/>
    <property type="match status" value="1"/>
</dbReference>
<protein>
    <recommendedName>
        <fullName evidence="5">Attractin/MKLN-like beta-propeller domain-containing protein</fullName>
    </recommendedName>
</protein>
<keyword evidence="3" id="KW-0175">Coiled coil</keyword>
<feature type="compositionally biased region" description="Basic and acidic residues" evidence="4">
    <location>
        <begin position="1263"/>
        <end position="1279"/>
    </location>
</feature>
<evidence type="ECO:0000256" key="2">
    <source>
        <dbReference type="ARBA" id="ARBA00022737"/>
    </source>
</evidence>
<dbReference type="InParanoid" id="A0A1X7TCD9"/>
<proteinExistence type="predicted"/>
<dbReference type="PANTHER" id="PTHR46093">
    <property type="entry name" value="ACYL-COA-BINDING DOMAIN-CONTAINING PROTEIN 5"/>
    <property type="match status" value="1"/>
</dbReference>
<feature type="coiled-coil region" evidence="3">
    <location>
        <begin position="72"/>
        <end position="154"/>
    </location>
</feature>
<feature type="region of interest" description="Disordered" evidence="4">
    <location>
        <begin position="1115"/>
        <end position="1204"/>
    </location>
</feature>
<dbReference type="STRING" id="400682.A0A1X7TCD9"/>
<feature type="compositionally biased region" description="Acidic residues" evidence="4">
    <location>
        <begin position="1167"/>
        <end position="1191"/>
    </location>
</feature>
<evidence type="ECO:0000259" key="5">
    <source>
        <dbReference type="Pfam" id="PF24981"/>
    </source>
</evidence>
<evidence type="ECO:0000313" key="6">
    <source>
        <dbReference type="EnsemblMetazoa" id="Aqu2.1.12133_001"/>
    </source>
</evidence>
<dbReference type="AlphaFoldDB" id="A0A1X7TCD9"/>
<evidence type="ECO:0000256" key="3">
    <source>
        <dbReference type="SAM" id="Coils"/>
    </source>
</evidence>
<feature type="compositionally biased region" description="Acidic residues" evidence="4">
    <location>
        <begin position="1130"/>
        <end position="1160"/>
    </location>
</feature>
<dbReference type="SUPFAM" id="SSF117281">
    <property type="entry name" value="Kelch motif"/>
    <property type="match status" value="1"/>
</dbReference>